<dbReference type="RefSeq" id="YP_009496009.1">
    <property type="nucleotide sequence ID" value="NC_037996.1"/>
</dbReference>
<dbReference type="RefSeq" id="YP_009496064.1">
    <property type="nucleotide sequence ID" value="NC_037996.1"/>
</dbReference>
<dbReference type="AlphaFoldDB" id="A0A2U9NMW8"/>
<geneLocation type="chloroplast" evidence="1"/>
<organism evidence="1">
    <name type="scientific">Sundstroemia setigera</name>
    <dbReference type="NCBI Taxonomy" id="3005"/>
    <lineage>
        <taxon>Eukaryota</taxon>
        <taxon>Sar</taxon>
        <taxon>Stramenopiles</taxon>
        <taxon>Ochrophyta</taxon>
        <taxon>Bacillariophyta</taxon>
        <taxon>Coscinodiscophyceae</taxon>
        <taxon>Rhizosoleniophycidae</taxon>
        <taxon>Rhizosoleniales</taxon>
        <taxon>Rhizosoleniaceae</taxon>
        <taxon>Sundstroemia</taxon>
    </lineage>
</organism>
<sequence length="300" mass="34503">MLMPTIEVSALSSVGQIVLAASQKGYLDIFKPQGPIFNPPPVYFYTDPSEGFFNFFVVESGAGTPVYLPNWLSEIIQVLSNQQINILFLRDIQEWTYESLKIFKTLCEMRTALWWWLMFNPYQEPFNTLRVLTEWYLTAFTGIFPVIIGIDIGPTVGLALLGNTLDVVGRLVFTMPYLPSEGESFTVDSLDALGNAPLTEMLTKFGHDVRIYRYFPSLWSKYSIPDSLREFWYTKKPEITEYLIKNYYNLGIDFLPNRVLKDYYDHANNEVLSTGLNGLKVVPNLIDTLDKLFHFSLFIN</sequence>
<keyword evidence="1" id="KW-0934">Plastid</keyword>
<dbReference type="EMBL" id="MG755793">
    <property type="protein sequence ID" value="AWT38449.1"/>
    <property type="molecule type" value="Genomic_DNA"/>
</dbReference>
<name>A0A2U9NMW8_9STRA</name>
<accession>A0A2U9NMW8</accession>
<evidence type="ECO:0000313" key="1">
    <source>
        <dbReference type="EMBL" id="AWT38449.1"/>
    </source>
</evidence>
<reference evidence="1" key="1">
    <citation type="journal article" date="2018" name="Adv. Bot. Res.">
        <title>Evolution of the Plastid Genomes in Diatoms.</title>
        <authorList>
            <person name="Yu M."/>
            <person name="Ashworth M.P."/>
            <person name="Hajrah N.H."/>
            <person name="Khiyami M.A."/>
            <person name="Sabir M.J."/>
            <person name="Alhebshi A.M."/>
            <person name="Al-Malki A.L."/>
            <person name="Sabir J.S.M."/>
            <person name="Theriot E.C."/>
            <person name="Jansen R.K."/>
        </authorList>
    </citation>
    <scope>NUCLEOTIDE SEQUENCE</scope>
</reference>
<dbReference type="GeneID" id="36958239"/>
<gene>
    <name evidence="1" type="primary">ycf89</name>
</gene>
<proteinExistence type="predicted"/>
<dbReference type="GeneID" id="36958310"/>
<protein>
    <submittedName>
        <fullName evidence="1">Uncharacterized protein</fullName>
    </submittedName>
</protein>
<keyword evidence="1" id="KW-0150">Chloroplast</keyword>
<dbReference type="EMBL" id="MG755793">
    <property type="protein sequence ID" value="AWT38504.1"/>
    <property type="molecule type" value="Genomic_DNA"/>
</dbReference>